<feature type="compositionally biased region" description="Basic residues" evidence="1">
    <location>
        <begin position="68"/>
        <end position="78"/>
    </location>
</feature>
<dbReference type="EMBL" id="ML769472">
    <property type="protein sequence ID" value="KAE9399198.1"/>
    <property type="molecule type" value="Genomic_DNA"/>
</dbReference>
<evidence type="ECO:0000313" key="2">
    <source>
        <dbReference type="EMBL" id="KAE9399198.1"/>
    </source>
</evidence>
<name>A0A6A4HPC4_9AGAR</name>
<feature type="compositionally biased region" description="Acidic residues" evidence="1">
    <location>
        <begin position="132"/>
        <end position="153"/>
    </location>
</feature>
<feature type="region of interest" description="Disordered" evidence="1">
    <location>
        <begin position="1"/>
        <end position="329"/>
    </location>
</feature>
<sequence>MNIADQMAMEKARKRRLELEKEEEREEEMIQQEQERAKRELRKGKKKRKEKESETEPAVVQASSLQRPKPKPKPKPKAISRMGSTLSLTDNELGSDLEPGPEYAPSDDQGVSDFDMESPLTPISNANAVPIAEDDDLDDLDAALDNAFIEEDDIRPPPRSTASRSSRRVPEERVCTESDSEHATVISSESEMGSNSNARPRRRTRKDKAASARSPSIEMLPPPPPESSEPANPKLRRNNIQPVASLASSSSSSYDRNEGMPGSSLGDWNDNCGLPPLEYMKQRRKFEGAQKKQTRPPPNVEKKGSSKLFQRSDSMYSDSGWIMDDSDDD</sequence>
<reference evidence="2" key="1">
    <citation type="journal article" date="2019" name="Environ. Microbiol.">
        <title>Fungal ecological strategies reflected in gene transcription - a case study of two litter decomposers.</title>
        <authorList>
            <person name="Barbi F."/>
            <person name="Kohler A."/>
            <person name="Barry K."/>
            <person name="Baskaran P."/>
            <person name="Daum C."/>
            <person name="Fauchery L."/>
            <person name="Ihrmark K."/>
            <person name="Kuo A."/>
            <person name="LaButti K."/>
            <person name="Lipzen A."/>
            <person name="Morin E."/>
            <person name="Grigoriev I.V."/>
            <person name="Henrissat B."/>
            <person name="Lindahl B."/>
            <person name="Martin F."/>
        </authorList>
    </citation>
    <scope>NUCLEOTIDE SEQUENCE</scope>
    <source>
        <strain evidence="2">JB14</strain>
    </source>
</reference>
<feature type="compositionally biased region" description="Polar residues" evidence="1">
    <location>
        <begin position="307"/>
        <end position="316"/>
    </location>
</feature>
<evidence type="ECO:0000313" key="3">
    <source>
        <dbReference type="Proteomes" id="UP000799118"/>
    </source>
</evidence>
<organism evidence="2 3">
    <name type="scientific">Gymnopus androsaceus JB14</name>
    <dbReference type="NCBI Taxonomy" id="1447944"/>
    <lineage>
        <taxon>Eukaryota</taxon>
        <taxon>Fungi</taxon>
        <taxon>Dikarya</taxon>
        <taxon>Basidiomycota</taxon>
        <taxon>Agaricomycotina</taxon>
        <taxon>Agaricomycetes</taxon>
        <taxon>Agaricomycetidae</taxon>
        <taxon>Agaricales</taxon>
        <taxon>Marasmiineae</taxon>
        <taxon>Omphalotaceae</taxon>
        <taxon>Gymnopus</taxon>
    </lineage>
</organism>
<protein>
    <submittedName>
        <fullName evidence="2">Uncharacterized protein</fullName>
    </submittedName>
</protein>
<gene>
    <name evidence="2" type="ORF">BT96DRAFT_882306</name>
</gene>
<keyword evidence="3" id="KW-1185">Reference proteome</keyword>
<feature type="compositionally biased region" description="Polar residues" evidence="1">
    <location>
        <begin position="82"/>
        <end position="92"/>
    </location>
</feature>
<feature type="compositionally biased region" description="Acidic residues" evidence="1">
    <location>
        <begin position="20"/>
        <end position="30"/>
    </location>
</feature>
<feature type="compositionally biased region" description="Low complexity" evidence="1">
    <location>
        <begin position="244"/>
        <end position="253"/>
    </location>
</feature>
<dbReference type="AlphaFoldDB" id="A0A6A4HPC4"/>
<feature type="compositionally biased region" description="Polar residues" evidence="1">
    <location>
        <begin position="185"/>
        <end position="198"/>
    </location>
</feature>
<evidence type="ECO:0000256" key="1">
    <source>
        <dbReference type="SAM" id="MobiDB-lite"/>
    </source>
</evidence>
<proteinExistence type="predicted"/>
<dbReference type="Proteomes" id="UP000799118">
    <property type="component" value="Unassembled WGS sequence"/>
</dbReference>
<accession>A0A6A4HPC4</accession>
<feature type="compositionally biased region" description="Basic and acidic residues" evidence="1">
    <location>
        <begin position="168"/>
        <end position="182"/>
    </location>
</feature>
<feature type="compositionally biased region" description="Basic residues" evidence="1">
    <location>
        <begin position="39"/>
        <end position="49"/>
    </location>
</feature>